<dbReference type="RefSeq" id="WP_021686366.1">
    <property type="nucleotide sequence ID" value="NZ_KI260554.1"/>
</dbReference>
<gene>
    <name evidence="6" type="ORF">HMPREF9193_02202</name>
</gene>
<name>A0ABN0NVZ3_TRELE</name>
<evidence type="ECO:0000256" key="4">
    <source>
        <dbReference type="ARBA" id="ARBA00023172"/>
    </source>
</evidence>
<proteinExistence type="inferred from homology"/>
<comment type="similarity">
    <text evidence="2">Belongs to the RmuC family.</text>
</comment>
<dbReference type="InterPro" id="IPR003798">
    <property type="entry name" value="DNA_recombination_RmuC"/>
</dbReference>
<organism evidence="6 7">
    <name type="scientific">Treponema lecithinolyticum ATCC 700332</name>
    <dbReference type="NCBI Taxonomy" id="1321815"/>
    <lineage>
        <taxon>Bacteria</taxon>
        <taxon>Pseudomonadati</taxon>
        <taxon>Spirochaetota</taxon>
        <taxon>Spirochaetia</taxon>
        <taxon>Spirochaetales</taxon>
        <taxon>Treponemataceae</taxon>
        <taxon>Treponema</taxon>
    </lineage>
</organism>
<keyword evidence="3" id="KW-0175">Coiled coil</keyword>
<keyword evidence="7" id="KW-1185">Reference proteome</keyword>
<evidence type="ECO:0000313" key="7">
    <source>
        <dbReference type="Proteomes" id="UP000016649"/>
    </source>
</evidence>
<evidence type="ECO:0000256" key="3">
    <source>
        <dbReference type="ARBA" id="ARBA00023054"/>
    </source>
</evidence>
<evidence type="ECO:0000256" key="5">
    <source>
        <dbReference type="SAM" id="MobiDB-lite"/>
    </source>
</evidence>
<evidence type="ECO:0000256" key="2">
    <source>
        <dbReference type="ARBA" id="ARBA00009840"/>
    </source>
</evidence>
<keyword evidence="4" id="KW-0233">DNA recombination</keyword>
<protein>
    <submittedName>
        <fullName evidence="6">RmuC domain protein</fullName>
    </submittedName>
</protein>
<dbReference type="PANTHER" id="PTHR30563:SF0">
    <property type="entry name" value="DNA RECOMBINATION PROTEIN RMUC"/>
    <property type="match status" value="1"/>
</dbReference>
<feature type="region of interest" description="Disordered" evidence="5">
    <location>
        <begin position="385"/>
        <end position="404"/>
    </location>
</feature>
<evidence type="ECO:0000313" key="6">
    <source>
        <dbReference type="EMBL" id="ERJ91501.1"/>
    </source>
</evidence>
<dbReference type="PANTHER" id="PTHR30563">
    <property type="entry name" value="DNA RECOMBINATION PROTEIN RMUC"/>
    <property type="match status" value="1"/>
</dbReference>
<evidence type="ECO:0000256" key="1">
    <source>
        <dbReference type="ARBA" id="ARBA00003416"/>
    </source>
</evidence>
<dbReference type="Proteomes" id="UP000016649">
    <property type="component" value="Unassembled WGS sequence"/>
</dbReference>
<reference evidence="6 7" key="1">
    <citation type="submission" date="2013-08" db="EMBL/GenBank/DDBJ databases">
        <authorList>
            <person name="Weinstock G."/>
            <person name="Sodergren E."/>
            <person name="Wylie T."/>
            <person name="Fulton L."/>
            <person name="Fulton R."/>
            <person name="Fronick C."/>
            <person name="O'Laughlin M."/>
            <person name="Godfrey J."/>
            <person name="Miner T."/>
            <person name="Herter B."/>
            <person name="Appelbaum E."/>
            <person name="Cordes M."/>
            <person name="Lek S."/>
            <person name="Wollam A."/>
            <person name="Pepin K.H."/>
            <person name="Palsikar V.B."/>
            <person name="Mitreva M."/>
            <person name="Wilson R.K."/>
        </authorList>
    </citation>
    <scope>NUCLEOTIDE SEQUENCE [LARGE SCALE GENOMIC DNA]</scope>
    <source>
        <strain evidence="6 7">ATCC 700332</strain>
    </source>
</reference>
<comment type="caution">
    <text evidence="6">The sequence shown here is derived from an EMBL/GenBank/DDBJ whole genome shotgun (WGS) entry which is preliminary data.</text>
</comment>
<sequence>MNPNFLWAALLVLQAVSLLLLLVLVLRNPADAFGKAARENREELSHTIHTFSASMDARMQALQNQIHVSSRDSRQEFTASRQELTAALQAIRADNSAQLDKMRATVDEKLQHTLETRLGQSFKLVSEQLEQVQKGLGEMSSLAAGVGDLQKVLSNVKTKGVLGEYQLENILKQLLTNVQYAQNVKTKHASDAMVEFAVKIPARTNGISKDFVWLPIDAKFPTVDYQRLKDAYEQGDAKKAEVCAAELAKRVKQCAKDIAVKYIDPPETTDFAVLFLPFEDLYAEVLRIDGLFEYIHREYRVTVTGPTTMSAFLNSVQIGLRAVAVEKRTSEVWKLLTSVKKEFGEFGTVLEKTRQKIDQAGQELDKAGIRSREIERSLKKVETLPDSPRANGAVLHNTNAALGE</sequence>
<dbReference type="EMBL" id="AWVH01000045">
    <property type="protein sequence ID" value="ERJ91501.1"/>
    <property type="molecule type" value="Genomic_DNA"/>
</dbReference>
<dbReference type="Pfam" id="PF02646">
    <property type="entry name" value="RmuC"/>
    <property type="match status" value="1"/>
</dbReference>
<comment type="function">
    <text evidence="1">Involved in DNA recombination.</text>
</comment>
<accession>A0ABN0NVZ3</accession>